<organism evidence="1 2">
    <name type="scientific">Clonorchis sinensis</name>
    <name type="common">Chinese liver fluke</name>
    <dbReference type="NCBI Taxonomy" id="79923"/>
    <lineage>
        <taxon>Eukaryota</taxon>
        <taxon>Metazoa</taxon>
        <taxon>Spiralia</taxon>
        <taxon>Lophotrochozoa</taxon>
        <taxon>Platyhelminthes</taxon>
        <taxon>Trematoda</taxon>
        <taxon>Digenea</taxon>
        <taxon>Opisthorchiida</taxon>
        <taxon>Opisthorchiata</taxon>
        <taxon>Opisthorchiidae</taxon>
        <taxon>Clonorchis</taxon>
    </lineage>
</organism>
<sequence>MFSADEFKQTACSCALFVDFKTQADLALEDKKPIPETKLFFLLSTSKNLFSRPTKSDYHWQVGRVSIVPAAILFTLSRLIAHQHQLDVFKLNFRLDSRVYGDELAEKIGSVVYTNCRSGITQSVVAQDDQ</sequence>
<dbReference type="EMBL" id="NIRI02000056">
    <property type="protein sequence ID" value="KAG5446504.1"/>
    <property type="molecule type" value="Genomic_DNA"/>
</dbReference>
<protein>
    <submittedName>
        <fullName evidence="1">Uncharacterized protein</fullName>
    </submittedName>
</protein>
<gene>
    <name evidence="1" type="ORF">CSKR_203497</name>
</gene>
<proteinExistence type="predicted"/>
<dbReference type="AlphaFoldDB" id="A0A8T1MAU2"/>
<accession>A0A8T1MAU2</accession>
<reference evidence="1 2" key="1">
    <citation type="journal article" date="2018" name="Biotechnol. Adv.">
        <title>Improved genomic resources and new bioinformatic workflow for the carcinogenic parasite Clonorchis sinensis: Biotechnological implications.</title>
        <authorList>
            <person name="Wang D."/>
            <person name="Korhonen P.K."/>
            <person name="Gasser R.B."/>
            <person name="Young N.D."/>
        </authorList>
    </citation>
    <scope>NUCLEOTIDE SEQUENCE [LARGE SCALE GENOMIC DNA]</scope>
    <source>
        <strain evidence="1">Cs-k2</strain>
    </source>
</reference>
<evidence type="ECO:0000313" key="2">
    <source>
        <dbReference type="Proteomes" id="UP000286415"/>
    </source>
</evidence>
<reference evidence="1 2" key="2">
    <citation type="journal article" date="2021" name="Genomics">
        <title>High-quality reference genome for Clonorchis sinensis.</title>
        <authorList>
            <person name="Young N.D."/>
            <person name="Stroehlein A.J."/>
            <person name="Kinkar L."/>
            <person name="Wang T."/>
            <person name="Sohn W.M."/>
            <person name="Chang B.C.H."/>
            <person name="Kaur P."/>
            <person name="Weisz D."/>
            <person name="Dudchenko O."/>
            <person name="Aiden E.L."/>
            <person name="Korhonen P.K."/>
            <person name="Gasser R.B."/>
        </authorList>
    </citation>
    <scope>NUCLEOTIDE SEQUENCE [LARGE SCALE GENOMIC DNA]</scope>
    <source>
        <strain evidence="1">Cs-k2</strain>
    </source>
</reference>
<name>A0A8T1MAU2_CLOSI</name>
<evidence type="ECO:0000313" key="1">
    <source>
        <dbReference type="EMBL" id="KAG5446504.1"/>
    </source>
</evidence>
<comment type="caution">
    <text evidence="1">The sequence shown here is derived from an EMBL/GenBank/DDBJ whole genome shotgun (WGS) entry which is preliminary data.</text>
</comment>
<keyword evidence="2" id="KW-1185">Reference proteome</keyword>
<dbReference type="Proteomes" id="UP000286415">
    <property type="component" value="Unassembled WGS sequence"/>
</dbReference>